<accession>A0A561SK56</accession>
<dbReference type="InterPro" id="IPR051401">
    <property type="entry name" value="GtrA_CellWall_Glycosyl"/>
</dbReference>
<reference evidence="8 9" key="1">
    <citation type="submission" date="2019-06" db="EMBL/GenBank/DDBJ databases">
        <title>Sequencing the genomes of 1000 actinobacteria strains.</title>
        <authorList>
            <person name="Klenk H.-P."/>
        </authorList>
    </citation>
    <scope>NUCLEOTIDE SEQUENCE [LARGE SCALE GENOMIC DNA]</scope>
    <source>
        <strain evidence="8 9">DSM 45671</strain>
    </source>
</reference>
<evidence type="ECO:0000259" key="7">
    <source>
        <dbReference type="Pfam" id="PF04138"/>
    </source>
</evidence>
<dbReference type="GO" id="GO:0005886">
    <property type="term" value="C:plasma membrane"/>
    <property type="evidence" value="ECO:0007669"/>
    <property type="project" value="TreeGrafter"/>
</dbReference>
<protein>
    <submittedName>
        <fullName evidence="8">Putative flippase GtrA</fullName>
    </submittedName>
</protein>
<comment type="similarity">
    <text evidence="2">Belongs to the GtrA family.</text>
</comment>
<dbReference type="Proteomes" id="UP000321261">
    <property type="component" value="Unassembled WGS sequence"/>
</dbReference>
<evidence type="ECO:0000256" key="4">
    <source>
        <dbReference type="ARBA" id="ARBA00022989"/>
    </source>
</evidence>
<keyword evidence="4 6" id="KW-1133">Transmembrane helix</keyword>
<dbReference type="Pfam" id="PF04138">
    <property type="entry name" value="GtrA_DPMS_TM"/>
    <property type="match status" value="1"/>
</dbReference>
<evidence type="ECO:0000256" key="5">
    <source>
        <dbReference type="ARBA" id="ARBA00023136"/>
    </source>
</evidence>
<evidence type="ECO:0000256" key="6">
    <source>
        <dbReference type="SAM" id="Phobius"/>
    </source>
</evidence>
<dbReference type="InterPro" id="IPR007267">
    <property type="entry name" value="GtrA_DPMS_TM"/>
</dbReference>
<dbReference type="PANTHER" id="PTHR38459:SF1">
    <property type="entry name" value="PROPHAGE BACTOPRENOL-LINKED GLUCOSE TRANSLOCASE HOMOLOG"/>
    <property type="match status" value="1"/>
</dbReference>
<dbReference type="AlphaFoldDB" id="A0A561SK56"/>
<feature type="transmembrane region" description="Helical" evidence="6">
    <location>
        <begin position="107"/>
        <end position="128"/>
    </location>
</feature>
<name>A0A561SK56_9PSEU</name>
<proteinExistence type="inferred from homology"/>
<organism evidence="8 9">
    <name type="scientific">Pseudonocardia hierapolitana</name>
    <dbReference type="NCBI Taxonomy" id="1128676"/>
    <lineage>
        <taxon>Bacteria</taxon>
        <taxon>Bacillati</taxon>
        <taxon>Actinomycetota</taxon>
        <taxon>Actinomycetes</taxon>
        <taxon>Pseudonocardiales</taxon>
        <taxon>Pseudonocardiaceae</taxon>
        <taxon>Pseudonocardia</taxon>
    </lineage>
</organism>
<sequence>MGTKARHRTSDHDGGGTPERFARICAAVAARLPFGLSHVVPSTFIGFAAINGSTYCVDLLILTALHGHGQLPYWLAVGTGYTIAFALGFVLNRVLNFRSHDPAGRQTLVYLGVVAVNLAILVAISSGLEAVGVHYQVARIAAGAAEGLFMYCAMRWIVFPRTEEPSRPAMR</sequence>
<keyword evidence="9" id="KW-1185">Reference proteome</keyword>
<evidence type="ECO:0000313" key="9">
    <source>
        <dbReference type="Proteomes" id="UP000321261"/>
    </source>
</evidence>
<feature type="transmembrane region" description="Helical" evidence="6">
    <location>
        <begin position="71"/>
        <end position="95"/>
    </location>
</feature>
<dbReference type="OrthoDB" id="3259601at2"/>
<evidence type="ECO:0000313" key="8">
    <source>
        <dbReference type="EMBL" id="TWF75241.1"/>
    </source>
</evidence>
<comment type="caution">
    <text evidence="8">The sequence shown here is derived from an EMBL/GenBank/DDBJ whole genome shotgun (WGS) entry which is preliminary data.</text>
</comment>
<evidence type="ECO:0000256" key="2">
    <source>
        <dbReference type="ARBA" id="ARBA00009399"/>
    </source>
</evidence>
<dbReference type="RefSeq" id="WP_147254478.1">
    <property type="nucleotide sequence ID" value="NZ_VIWU01000001.1"/>
</dbReference>
<feature type="transmembrane region" description="Helical" evidence="6">
    <location>
        <begin position="140"/>
        <end position="158"/>
    </location>
</feature>
<keyword evidence="3 6" id="KW-0812">Transmembrane</keyword>
<evidence type="ECO:0000256" key="1">
    <source>
        <dbReference type="ARBA" id="ARBA00004141"/>
    </source>
</evidence>
<gene>
    <name evidence="8" type="ORF">FHX44_111125</name>
</gene>
<comment type="subcellular location">
    <subcellularLocation>
        <location evidence="1">Membrane</location>
        <topology evidence="1">Multi-pass membrane protein</topology>
    </subcellularLocation>
</comment>
<dbReference type="PANTHER" id="PTHR38459">
    <property type="entry name" value="PROPHAGE BACTOPRENOL-LINKED GLUCOSE TRANSLOCASE HOMOLOG"/>
    <property type="match status" value="1"/>
</dbReference>
<dbReference type="EMBL" id="VIWU01000001">
    <property type="protein sequence ID" value="TWF75241.1"/>
    <property type="molecule type" value="Genomic_DNA"/>
</dbReference>
<dbReference type="GO" id="GO:0000271">
    <property type="term" value="P:polysaccharide biosynthetic process"/>
    <property type="evidence" value="ECO:0007669"/>
    <property type="project" value="InterPro"/>
</dbReference>
<feature type="domain" description="GtrA/DPMS transmembrane" evidence="7">
    <location>
        <begin position="47"/>
        <end position="159"/>
    </location>
</feature>
<evidence type="ECO:0000256" key="3">
    <source>
        <dbReference type="ARBA" id="ARBA00022692"/>
    </source>
</evidence>
<keyword evidence="5 6" id="KW-0472">Membrane</keyword>